<keyword evidence="2" id="KW-1185">Reference proteome</keyword>
<dbReference type="Proteomes" id="UP000193719">
    <property type="component" value="Unassembled WGS sequence"/>
</dbReference>
<evidence type="ECO:0000313" key="2">
    <source>
        <dbReference type="Proteomes" id="UP000193719"/>
    </source>
</evidence>
<comment type="caution">
    <text evidence="1">The sequence shown here is derived from an EMBL/GenBank/DDBJ whole genome shotgun (WGS) entry which is preliminary data.</text>
</comment>
<proteinExistence type="predicted"/>
<reference evidence="1 2" key="2">
    <citation type="submission" date="2016-08" db="EMBL/GenBank/DDBJ databases">
        <title>Pervasive Adenine N6-methylation of Active Genes in Fungi.</title>
        <authorList>
            <consortium name="DOE Joint Genome Institute"/>
            <person name="Mondo S.J."/>
            <person name="Dannebaum R.O."/>
            <person name="Kuo R.C."/>
            <person name="Labutti K."/>
            <person name="Haridas S."/>
            <person name="Kuo A."/>
            <person name="Salamov A."/>
            <person name="Ahrendt S.R."/>
            <person name="Lipzen A."/>
            <person name="Sullivan W."/>
            <person name="Andreopoulos W.B."/>
            <person name="Clum A."/>
            <person name="Lindquist E."/>
            <person name="Daum C."/>
            <person name="Ramamoorthy G.K."/>
            <person name="Gryganskyi A."/>
            <person name="Culley D."/>
            <person name="Magnuson J.K."/>
            <person name="James T.Y."/>
            <person name="O'Malley M.A."/>
            <person name="Stajich J.E."/>
            <person name="Spatafora J.W."/>
            <person name="Visel A."/>
            <person name="Grigoriev I.V."/>
        </authorList>
    </citation>
    <scope>NUCLEOTIDE SEQUENCE [LARGE SCALE GENOMIC DNA]</scope>
    <source>
        <strain evidence="2">finn</strain>
    </source>
</reference>
<gene>
    <name evidence="1" type="ORF">BCR36DRAFT_306767</name>
</gene>
<organism evidence="1 2">
    <name type="scientific">Piromyces finnis</name>
    <dbReference type="NCBI Taxonomy" id="1754191"/>
    <lineage>
        <taxon>Eukaryota</taxon>
        <taxon>Fungi</taxon>
        <taxon>Fungi incertae sedis</taxon>
        <taxon>Chytridiomycota</taxon>
        <taxon>Chytridiomycota incertae sedis</taxon>
        <taxon>Neocallimastigomycetes</taxon>
        <taxon>Neocallimastigales</taxon>
        <taxon>Neocallimastigaceae</taxon>
        <taxon>Piromyces</taxon>
    </lineage>
</organism>
<sequence>GSFYYGRNDDIKKISIINNVEYINLWKDFPIYGYGSAINLDLNSNLIIKNVYSEGFYCISSCPLFAVNDSSKLEILNINMKNIHSNELGIIIHVDSNSSNNNQATIKGSNCTFTNIEQESSRDSALIWNSGGLVDLIEAIFENFKANHSSILYVYNSGYIYLQKTNFCNIYNKQTCNGILMESNVFIRGLNKENNVYLRKINIENYNVCINKSTECLKVQKELNNDKNTVFVWINEIYDFNLETLYMNNFNLYTMFISDIKSSINIISSVISNGYFQIGAINYSESNIPRKINIINSSFKYLYSYNSPVIQINYLSKLYNCNTLFKNVIFEEVVAQDRGGVIFSDSEYTNKIVTFDQCTFINTKAKYGKTLAIRNKYSI</sequence>
<accession>A0A1Y1UWK6</accession>
<feature type="non-terminal residue" evidence="1">
    <location>
        <position position="1"/>
    </location>
</feature>
<dbReference type="EMBL" id="MCFH01000063">
    <property type="protein sequence ID" value="ORX42548.1"/>
    <property type="molecule type" value="Genomic_DNA"/>
</dbReference>
<evidence type="ECO:0000313" key="1">
    <source>
        <dbReference type="EMBL" id="ORX42548.1"/>
    </source>
</evidence>
<reference evidence="1 2" key="1">
    <citation type="submission" date="2016-08" db="EMBL/GenBank/DDBJ databases">
        <title>Genomes of anaerobic fungi encode conserved fungal cellulosomes for biomass hydrolysis.</title>
        <authorList>
            <consortium name="DOE Joint Genome Institute"/>
            <person name="Haitjema C.H."/>
            <person name="Gilmore S.P."/>
            <person name="Henske J.K."/>
            <person name="Solomon K.V."/>
            <person name="De Groot R."/>
            <person name="Kuo A."/>
            <person name="Mondo S.J."/>
            <person name="Salamov A.A."/>
            <person name="Labutti K."/>
            <person name="Zhao Z."/>
            <person name="Chiniquy J."/>
            <person name="Barry K."/>
            <person name="Brewer H.M."/>
            <person name="Purvine S.O."/>
            <person name="Wright A.T."/>
            <person name="Boxma B."/>
            <person name="Van Alen T."/>
            <person name="Hackstein J.H."/>
            <person name="Baker S.E."/>
            <person name="Grigoriev I.V."/>
            <person name="O'Malley M.A."/>
        </authorList>
    </citation>
    <scope>NUCLEOTIDE SEQUENCE [LARGE SCALE GENOMIC DNA]</scope>
    <source>
        <strain evidence="2">finn</strain>
    </source>
</reference>
<evidence type="ECO:0008006" key="3">
    <source>
        <dbReference type="Google" id="ProtNLM"/>
    </source>
</evidence>
<protein>
    <recommendedName>
        <fullName evidence="3">Right handed beta helix domain-containing protein</fullName>
    </recommendedName>
</protein>
<dbReference type="AlphaFoldDB" id="A0A1Y1UWK6"/>
<dbReference type="OrthoDB" id="10614346at2759"/>
<name>A0A1Y1UWK6_9FUNG</name>